<sequence>MKSKAPVVLSNQHVCTIVNTCFRVVHEAGTKEVDNTQRSIVRRHGSTTNEVAGIDNEYSFSSKSENGSGPSEYDSLPPSGGFTSSASTGLLSGVNEEGMSMGDNGKDNVPYDLHLMTEPYGVPCMVEIFHFLCSLLNVVEHIGMGPRANTMAFDEDVPLFALGLINSAIELGGPTIRSLPRLLSLVQDELFRNLMQFGLSMSPLILSMVCSIVLNLYQNLCTELKLQLEAFFSCLVLRLAQSRFGASYQQQEATMEALVDFCRQKSLMVEMYANLDCDITCSNIFEELANLLSKSAFLVNTPLSAMHIFALDGLIVVIQGMAERIGNGYNNTIIQNRLQ</sequence>
<dbReference type="GO" id="GO:0005085">
    <property type="term" value="F:guanyl-nucleotide exchange factor activity"/>
    <property type="evidence" value="ECO:0007669"/>
    <property type="project" value="UniProtKB-KW"/>
</dbReference>
<keyword evidence="5" id="KW-1185">Reference proteome</keyword>
<evidence type="ECO:0000256" key="1">
    <source>
        <dbReference type="ARBA" id="ARBA00022658"/>
    </source>
</evidence>
<feature type="compositionally biased region" description="Polar residues" evidence="2">
    <location>
        <begin position="58"/>
        <end position="69"/>
    </location>
</feature>
<gene>
    <name evidence="4" type="ORF">K7X08_021206</name>
</gene>
<dbReference type="InterPro" id="IPR032691">
    <property type="entry name" value="Mon2/Sec7/BIG1-like_HUS"/>
</dbReference>
<evidence type="ECO:0000313" key="5">
    <source>
        <dbReference type="Proteomes" id="UP001152561"/>
    </source>
</evidence>
<dbReference type="AlphaFoldDB" id="A0A9Q1RC07"/>
<evidence type="ECO:0000313" key="4">
    <source>
        <dbReference type="EMBL" id="KAJ8547970.1"/>
    </source>
</evidence>
<reference evidence="5" key="1">
    <citation type="journal article" date="2023" name="Proc. Natl. Acad. Sci. U.S.A.">
        <title>Genomic and structural basis for evolution of tropane alkaloid biosynthesis.</title>
        <authorList>
            <person name="Wanga Y.-J."/>
            <person name="Taina T."/>
            <person name="Yua J.-Y."/>
            <person name="Lia J."/>
            <person name="Xua B."/>
            <person name="Chenc J."/>
            <person name="D'Auriad J.C."/>
            <person name="Huanga J.-P."/>
            <person name="Huanga S.-X."/>
        </authorList>
    </citation>
    <scope>NUCLEOTIDE SEQUENCE [LARGE SCALE GENOMIC DNA]</scope>
    <source>
        <strain evidence="5">cv. KIB-2019</strain>
    </source>
</reference>
<dbReference type="PANTHER" id="PTHR10663:SF388">
    <property type="entry name" value="GOLGI-SPECIFIC BREFELDIN A-RESISTANCE GUANINE NUCLEOTIDE EXCHANGE FACTOR 1"/>
    <property type="match status" value="1"/>
</dbReference>
<organism evidence="4 5">
    <name type="scientific">Anisodus acutangulus</name>
    <dbReference type="NCBI Taxonomy" id="402998"/>
    <lineage>
        <taxon>Eukaryota</taxon>
        <taxon>Viridiplantae</taxon>
        <taxon>Streptophyta</taxon>
        <taxon>Embryophyta</taxon>
        <taxon>Tracheophyta</taxon>
        <taxon>Spermatophyta</taxon>
        <taxon>Magnoliopsida</taxon>
        <taxon>eudicotyledons</taxon>
        <taxon>Gunneridae</taxon>
        <taxon>Pentapetalae</taxon>
        <taxon>asterids</taxon>
        <taxon>lamiids</taxon>
        <taxon>Solanales</taxon>
        <taxon>Solanaceae</taxon>
        <taxon>Solanoideae</taxon>
        <taxon>Hyoscyameae</taxon>
        <taxon>Anisodus</taxon>
    </lineage>
</organism>
<dbReference type="Proteomes" id="UP001152561">
    <property type="component" value="Unassembled WGS sequence"/>
</dbReference>
<name>A0A9Q1RC07_9SOLA</name>
<evidence type="ECO:0000256" key="2">
    <source>
        <dbReference type="SAM" id="MobiDB-lite"/>
    </source>
</evidence>
<dbReference type="PANTHER" id="PTHR10663">
    <property type="entry name" value="GUANYL-NUCLEOTIDE EXCHANGE FACTOR"/>
    <property type="match status" value="1"/>
</dbReference>
<comment type="caution">
    <text evidence="4">The sequence shown here is derived from an EMBL/GenBank/DDBJ whole genome shotgun (WGS) entry which is preliminary data.</text>
</comment>
<keyword evidence="1" id="KW-0344">Guanine-nucleotide releasing factor</keyword>
<feature type="region of interest" description="Disordered" evidence="2">
    <location>
        <begin position="43"/>
        <end position="79"/>
    </location>
</feature>
<protein>
    <recommendedName>
        <fullName evidence="3">Mon2/Sec7/BIG1-like HUS domain-containing protein</fullName>
    </recommendedName>
</protein>
<dbReference type="OrthoDB" id="1736611at2759"/>
<dbReference type="Pfam" id="PF12783">
    <property type="entry name" value="Sec7-like_HUS"/>
    <property type="match status" value="1"/>
</dbReference>
<accession>A0A9Q1RC07</accession>
<evidence type="ECO:0000259" key="3">
    <source>
        <dbReference type="Pfam" id="PF12783"/>
    </source>
</evidence>
<dbReference type="EMBL" id="JAJAGQ010000012">
    <property type="protein sequence ID" value="KAJ8547970.1"/>
    <property type="molecule type" value="Genomic_DNA"/>
</dbReference>
<proteinExistence type="predicted"/>
<feature type="domain" description="Mon2/Sec7/BIG1-like HUS" evidence="3">
    <location>
        <begin position="122"/>
        <end position="284"/>
    </location>
</feature>